<feature type="region of interest" description="Disordered" evidence="1">
    <location>
        <begin position="31"/>
        <end position="54"/>
    </location>
</feature>
<dbReference type="Proteomes" id="UP001589610">
    <property type="component" value="Unassembled WGS sequence"/>
</dbReference>
<feature type="compositionally biased region" description="Basic and acidic residues" evidence="1">
    <location>
        <begin position="41"/>
        <end position="54"/>
    </location>
</feature>
<accession>A0ABV5TTH0</accession>
<dbReference type="RefSeq" id="WP_344744532.1">
    <property type="nucleotide sequence ID" value="NZ_BAAAWW010000046.1"/>
</dbReference>
<sequence length="54" mass="5936">MRPVIFVDAEGAHGHAGAERLAMARVFDRLDTTPRHVGGSRNDHTTSARHKEIS</sequence>
<evidence type="ECO:0000313" key="3">
    <source>
        <dbReference type="Proteomes" id="UP001589610"/>
    </source>
</evidence>
<evidence type="ECO:0000256" key="1">
    <source>
        <dbReference type="SAM" id="MobiDB-lite"/>
    </source>
</evidence>
<organism evidence="2 3">
    <name type="scientific">Streptosporangium vulgare</name>
    <dbReference type="NCBI Taxonomy" id="46190"/>
    <lineage>
        <taxon>Bacteria</taxon>
        <taxon>Bacillati</taxon>
        <taxon>Actinomycetota</taxon>
        <taxon>Actinomycetes</taxon>
        <taxon>Streptosporangiales</taxon>
        <taxon>Streptosporangiaceae</taxon>
        <taxon>Streptosporangium</taxon>
    </lineage>
</organism>
<reference evidence="2 3" key="1">
    <citation type="submission" date="2024-09" db="EMBL/GenBank/DDBJ databases">
        <authorList>
            <person name="Sun Q."/>
            <person name="Mori K."/>
        </authorList>
    </citation>
    <scope>NUCLEOTIDE SEQUENCE [LARGE SCALE GENOMIC DNA]</scope>
    <source>
        <strain evidence="2 3">JCM 3028</strain>
    </source>
</reference>
<proteinExistence type="predicted"/>
<evidence type="ECO:0000313" key="2">
    <source>
        <dbReference type="EMBL" id="MFB9682424.1"/>
    </source>
</evidence>
<dbReference type="EMBL" id="JBHMBS010000066">
    <property type="protein sequence ID" value="MFB9682424.1"/>
    <property type="molecule type" value="Genomic_DNA"/>
</dbReference>
<keyword evidence="3" id="KW-1185">Reference proteome</keyword>
<protein>
    <submittedName>
        <fullName evidence="2">Uncharacterized protein</fullName>
    </submittedName>
</protein>
<comment type="caution">
    <text evidence="2">The sequence shown here is derived from an EMBL/GenBank/DDBJ whole genome shotgun (WGS) entry which is preliminary data.</text>
</comment>
<name>A0ABV5TTH0_9ACTN</name>
<gene>
    <name evidence="2" type="ORF">ACFFRH_43770</name>
</gene>